<feature type="non-terminal residue" evidence="2">
    <location>
        <position position="1"/>
    </location>
</feature>
<dbReference type="Proteomes" id="UP000625711">
    <property type="component" value="Unassembled WGS sequence"/>
</dbReference>
<comment type="caution">
    <text evidence="2">The sequence shown here is derived from an EMBL/GenBank/DDBJ whole genome shotgun (WGS) entry which is preliminary data.</text>
</comment>
<organism evidence="2 3">
    <name type="scientific">Rhynchophorus ferrugineus</name>
    <name type="common">Red palm weevil</name>
    <name type="synonym">Curculio ferrugineus</name>
    <dbReference type="NCBI Taxonomy" id="354439"/>
    <lineage>
        <taxon>Eukaryota</taxon>
        <taxon>Metazoa</taxon>
        <taxon>Ecdysozoa</taxon>
        <taxon>Arthropoda</taxon>
        <taxon>Hexapoda</taxon>
        <taxon>Insecta</taxon>
        <taxon>Pterygota</taxon>
        <taxon>Neoptera</taxon>
        <taxon>Endopterygota</taxon>
        <taxon>Coleoptera</taxon>
        <taxon>Polyphaga</taxon>
        <taxon>Cucujiformia</taxon>
        <taxon>Curculionidae</taxon>
        <taxon>Dryophthorinae</taxon>
        <taxon>Rhynchophorus</taxon>
    </lineage>
</organism>
<sequence>MQQDSAQDLSILQVRFEQHSQEFNQQQQDLTALQQHQQQLQYQLEQLQKTMQRAEQHLQQMQYQQKQFQDDDSALLLDDLNIELASIQLKLQQYADEEQRLKTQWFAAETSPVLDWNFQGARQLSLAAYPDSTTDIEDHVSIQENAAIDLPSIDLPSIETWIKAPQHELWKWIYTAQNLDQAKEYIQQLKPQESIVTEDGFWLGLDWWVNLNLDEQNTGQGQLHYHLHLQELQQQLQQISTEILPLQMQLENAEKMVQQDQVQLQTVQQQLKQQQIQQQKLLTEQAKLEALHQSQSQNLQQIAQQIAQLQAQIAEDQQ</sequence>
<gene>
    <name evidence="2" type="ORF">GWI33_010808</name>
</gene>
<proteinExistence type="predicted"/>
<feature type="coiled-coil region" evidence="1">
    <location>
        <begin position="229"/>
        <end position="312"/>
    </location>
</feature>
<keyword evidence="1" id="KW-0175">Coiled coil</keyword>
<evidence type="ECO:0000256" key="1">
    <source>
        <dbReference type="SAM" id="Coils"/>
    </source>
</evidence>
<name>A0A834IBA3_RHYFE</name>
<feature type="coiled-coil region" evidence="1">
    <location>
        <begin position="16"/>
        <end position="104"/>
    </location>
</feature>
<reference evidence="2" key="1">
    <citation type="submission" date="2020-08" db="EMBL/GenBank/DDBJ databases">
        <title>Genome sequencing and assembly of the red palm weevil Rhynchophorus ferrugineus.</title>
        <authorList>
            <person name="Dias G.B."/>
            <person name="Bergman C.M."/>
            <person name="Manee M."/>
        </authorList>
    </citation>
    <scope>NUCLEOTIDE SEQUENCE</scope>
    <source>
        <strain evidence="2">AA-2017</strain>
        <tissue evidence="2">Whole larva</tissue>
    </source>
</reference>
<accession>A0A834IBA3</accession>
<keyword evidence="3" id="KW-1185">Reference proteome</keyword>
<dbReference type="EMBL" id="JAACXV010008060">
    <property type="protein sequence ID" value="KAF7276216.1"/>
    <property type="molecule type" value="Genomic_DNA"/>
</dbReference>
<dbReference type="AlphaFoldDB" id="A0A834IBA3"/>
<evidence type="ECO:0000313" key="2">
    <source>
        <dbReference type="EMBL" id="KAF7276216.1"/>
    </source>
</evidence>
<protein>
    <submittedName>
        <fullName evidence="2">Uncharacterized protein</fullName>
    </submittedName>
</protein>
<evidence type="ECO:0000313" key="3">
    <source>
        <dbReference type="Proteomes" id="UP000625711"/>
    </source>
</evidence>